<dbReference type="VEuPathDB" id="FungiDB:M_BR32_EuGene_00140141"/>
<reference evidence="1 2" key="1">
    <citation type="journal article" date="2019" name="Mol. Biol. Evol.">
        <title>Blast fungal genomes show frequent chromosomal changes, gene gains and losses, and effector gene turnover.</title>
        <authorList>
            <person name="Gomez Luciano L.B."/>
            <person name="Jason Tsai I."/>
            <person name="Chuma I."/>
            <person name="Tosa Y."/>
            <person name="Chen Y.H."/>
            <person name="Li J.Y."/>
            <person name="Li M.Y."/>
            <person name="Jade Lu M.Y."/>
            <person name="Nakayashiki H."/>
            <person name="Li W.H."/>
        </authorList>
    </citation>
    <scope>NUCLEOTIDE SEQUENCE [LARGE SCALE GENOMIC DNA]</scope>
    <source>
        <strain evidence="1">MZ5-1-6</strain>
    </source>
</reference>
<evidence type="ECO:0000313" key="2">
    <source>
        <dbReference type="Proteomes" id="UP000294847"/>
    </source>
</evidence>
<evidence type="ECO:0000313" key="1">
    <source>
        <dbReference type="EMBL" id="QBZ60131.1"/>
    </source>
</evidence>
<dbReference type="EMBL" id="CP034207">
    <property type="protein sequence ID" value="QBZ60131.1"/>
    <property type="molecule type" value="Genomic_DNA"/>
</dbReference>
<accession>A0A4P7NE77</accession>
<protein>
    <submittedName>
        <fullName evidence="1">Uncharacterized protein</fullName>
    </submittedName>
</protein>
<gene>
    <name evidence="1" type="ORF">PoMZ_07070</name>
</gene>
<dbReference type="AlphaFoldDB" id="A0A4P7NE77"/>
<name>A0A4P7NE77_PYROR</name>
<organism evidence="1 2">
    <name type="scientific">Pyricularia oryzae</name>
    <name type="common">Rice blast fungus</name>
    <name type="synonym">Magnaporthe oryzae</name>
    <dbReference type="NCBI Taxonomy" id="318829"/>
    <lineage>
        <taxon>Eukaryota</taxon>
        <taxon>Fungi</taxon>
        <taxon>Dikarya</taxon>
        <taxon>Ascomycota</taxon>
        <taxon>Pezizomycotina</taxon>
        <taxon>Sordariomycetes</taxon>
        <taxon>Sordariomycetidae</taxon>
        <taxon>Magnaporthales</taxon>
        <taxon>Pyriculariaceae</taxon>
        <taxon>Pyricularia</taxon>
    </lineage>
</organism>
<sequence length="111" mass="12239">MQLQSIIAVAFSATAVSAAPSQVLVQRDLGPCPSWAAFAALRDTCSIYGPTYSSLCIRTGGQAWSVWPDLLPCSSEWFQTKEKWQKFHDCNENWSDANCAGVPRVSHDPKF</sequence>
<dbReference type="Proteomes" id="UP000294847">
    <property type="component" value="Chromosome 4"/>
</dbReference>
<proteinExistence type="predicted"/>